<feature type="region of interest" description="Disordered" evidence="7">
    <location>
        <begin position="180"/>
        <end position="212"/>
    </location>
</feature>
<keyword evidence="2" id="KW-0677">Repeat</keyword>
<evidence type="ECO:0000256" key="4">
    <source>
        <dbReference type="ARBA" id="ARBA00022833"/>
    </source>
</evidence>
<keyword evidence="4" id="KW-0862">Zinc</keyword>
<keyword evidence="1" id="KW-0479">Metal-binding</keyword>
<dbReference type="InParanoid" id="A0A1D6G7A9"/>
<dbReference type="PANTHER" id="PTHR45988:SF30">
    <property type="entry name" value="C2H2-TYPE DOMAIN-CONTAINING PROTEIN"/>
    <property type="match status" value="1"/>
</dbReference>
<dbReference type="PROSITE" id="PS00028">
    <property type="entry name" value="ZINC_FINGER_C2H2_1"/>
    <property type="match status" value="2"/>
</dbReference>
<feature type="region of interest" description="Disordered" evidence="7">
    <location>
        <begin position="1"/>
        <end position="33"/>
    </location>
</feature>
<name>A0A1D6G7A9_MAIZE</name>
<evidence type="ECO:0000256" key="5">
    <source>
        <dbReference type="ARBA" id="ARBA00023015"/>
    </source>
</evidence>
<dbReference type="Pfam" id="PF13912">
    <property type="entry name" value="zf-C2H2_6"/>
    <property type="match status" value="2"/>
</dbReference>
<feature type="compositionally biased region" description="Low complexity" evidence="7">
    <location>
        <begin position="201"/>
        <end position="212"/>
    </location>
</feature>
<dbReference type="PROSITE" id="PS50157">
    <property type="entry name" value="ZINC_FINGER_C2H2_2"/>
    <property type="match status" value="2"/>
</dbReference>
<feature type="domain" description="C2H2-type" evidence="8">
    <location>
        <begin position="49"/>
        <end position="76"/>
    </location>
</feature>
<evidence type="ECO:0000256" key="6">
    <source>
        <dbReference type="ARBA" id="ARBA00023163"/>
    </source>
</evidence>
<keyword evidence="5" id="KW-0805">Transcription regulation</keyword>
<evidence type="ECO:0000259" key="8">
    <source>
        <dbReference type="PROSITE" id="PS50157"/>
    </source>
</evidence>
<dbReference type="STRING" id="4577.A0A1D6G7A9"/>
<feature type="domain" description="C2H2-type" evidence="8">
    <location>
        <begin position="106"/>
        <end position="133"/>
    </location>
</feature>
<dbReference type="InterPro" id="IPR013087">
    <property type="entry name" value="Znf_C2H2_type"/>
</dbReference>
<keyword evidence="3" id="KW-0863">Zinc-finger</keyword>
<sequence>MVLVAMGQVGAPLPSPTPSSESDDTISDHRGASSGAVVVVDSPAPAREYICKLCGMTYSTQQALGGHVAGHRNKQRAAAASTGMMQNGGGDSLAALRRGSNAQATYVCQECRMEFTTGTALGGHKRKHYDGPPIMRKNNKRPCQPLPITLALFPTKTEEPSPPAPPVANNFSDVDGASKLDLRLTLAMPLGQAPSEEQEEQGSSSTGEQQHK</sequence>
<reference evidence="9" key="1">
    <citation type="submission" date="2015-12" db="EMBL/GenBank/DDBJ databases">
        <title>Update maize B73 reference genome by single molecule sequencing technologies.</title>
        <authorList>
            <consortium name="Maize Genome Sequencing Project"/>
            <person name="Ware D."/>
        </authorList>
    </citation>
    <scope>NUCLEOTIDE SEQUENCE</scope>
    <source>
        <tissue evidence="9">Seedling</tissue>
    </source>
</reference>
<dbReference type="Gene3D" id="3.30.160.60">
    <property type="entry name" value="Classic Zinc Finger"/>
    <property type="match status" value="1"/>
</dbReference>
<dbReference type="EMBL" id="CM000784">
    <property type="protein sequence ID" value="AQK99044.1"/>
    <property type="molecule type" value="Genomic_DNA"/>
</dbReference>
<organism evidence="9">
    <name type="scientific">Zea mays</name>
    <name type="common">Maize</name>
    <dbReference type="NCBI Taxonomy" id="4577"/>
    <lineage>
        <taxon>Eukaryota</taxon>
        <taxon>Viridiplantae</taxon>
        <taxon>Streptophyta</taxon>
        <taxon>Embryophyta</taxon>
        <taxon>Tracheophyta</taxon>
        <taxon>Spermatophyta</taxon>
        <taxon>Magnoliopsida</taxon>
        <taxon>Liliopsida</taxon>
        <taxon>Poales</taxon>
        <taxon>Poaceae</taxon>
        <taxon>PACMAD clade</taxon>
        <taxon>Panicoideae</taxon>
        <taxon>Andropogonodae</taxon>
        <taxon>Andropogoneae</taxon>
        <taxon>Tripsacinae</taxon>
        <taxon>Zea</taxon>
    </lineage>
</organism>
<dbReference type="SMART" id="SM00355">
    <property type="entry name" value="ZnF_C2H2"/>
    <property type="match status" value="2"/>
</dbReference>
<accession>A0A1D6G7A9</accession>
<evidence type="ECO:0000256" key="2">
    <source>
        <dbReference type="ARBA" id="ARBA00022737"/>
    </source>
</evidence>
<dbReference type="PANTHER" id="PTHR45988">
    <property type="entry name" value="C2H2 TYPE ZINC FINGER TRANSCRIPTION FACTOR FAMILY-RELATED"/>
    <property type="match status" value="1"/>
</dbReference>
<evidence type="ECO:0000313" key="9">
    <source>
        <dbReference type="EMBL" id="AQK99044.1"/>
    </source>
</evidence>
<dbReference type="InterPro" id="IPR036236">
    <property type="entry name" value="Znf_C2H2_sf"/>
</dbReference>
<dbReference type="GO" id="GO:0008270">
    <property type="term" value="F:zinc ion binding"/>
    <property type="evidence" value="ECO:0007669"/>
    <property type="project" value="UniProtKB-KW"/>
</dbReference>
<feature type="region of interest" description="Disordered" evidence="7">
    <location>
        <begin position="155"/>
        <end position="174"/>
    </location>
</feature>
<evidence type="ECO:0000256" key="1">
    <source>
        <dbReference type="ARBA" id="ARBA00022723"/>
    </source>
</evidence>
<dbReference type="SUPFAM" id="SSF57667">
    <property type="entry name" value="beta-beta-alpha zinc fingers"/>
    <property type="match status" value="1"/>
</dbReference>
<keyword evidence="6" id="KW-0804">Transcription</keyword>
<dbReference type="InterPro" id="IPR044653">
    <property type="entry name" value="AZF1/2/3-like"/>
</dbReference>
<evidence type="ECO:0000256" key="3">
    <source>
        <dbReference type="ARBA" id="ARBA00022771"/>
    </source>
</evidence>
<dbReference type="AlphaFoldDB" id="A0A1D6G7A9"/>
<protein>
    <recommendedName>
        <fullName evidence="8">C2H2-type domain-containing protein</fullName>
    </recommendedName>
</protein>
<evidence type="ECO:0000256" key="7">
    <source>
        <dbReference type="SAM" id="MobiDB-lite"/>
    </source>
</evidence>
<feature type="region of interest" description="Disordered" evidence="7">
    <location>
        <begin position="121"/>
        <end position="145"/>
    </location>
</feature>
<dbReference type="GO" id="GO:0003700">
    <property type="term" value="F:DNA-binding transcription factor activity"/>
    <property type="evidence" value="ECO:0007669"/>
    <property type="project" value="InterPro"/>
</dbReference>
<proteinExistence type="predicted"/>
<gene>
    <name evidence="9" type="ORF">ZEAMMB73_Zm00001d012185</name>
</gene>